<dbReference type="GO" id="GO:0005524">
    <property type="term" value="F:ATP binding"/>
    <property type="evidence" value="ECO:0007669"/>
    <property type="project" value="InterPro"/>
</dbReference>
<feature type="domain" description="Lon proteolytic" evidence="1">
    <location>
        <begin position="169"/>
        <end position="264"/>
    </location>
</feature>
<dbReference type="SUPFAM" id="SSF54211">
    <property type="entry name" value="Ribosomal protein S5 domain 2-like"/>
    <property type="match status" value="1"/>
</dbReference>
<evidence type="ECO:0000259" key="1">
    <source>
        <dbReference type="PROSITE" id="PS51786"/>
    </source>
</evidence>
<accession>A0A6J6E8W9</accession>
<dbReference type="GO" id="GO:0030163">
    <property type="term" value="P:protein catabolic process"/>
    <property type="evidence" value="ECO:0007669"/>
    <property type="project" value="InterPro"/>
</dbReference>
<sequence length="264" mass="28143">MMRFSPLPRLVKITLGIFFLLATVAPLPYAIVLPGEAQNIFKGVITFKSTDNYPATGRIDLMSIRVTNPDSWIFGPEIIYSWISSERSVYPKSAIFPPGTTSEEELKQAKAEMVGSQDKAIFAAVNYLQSNPKIMAPETASTVDAESIGKERAKKLETKNIAFKVKETGGPSGGLVFAIALVELLTEQDLLQGDHIAGTGTINARGIVGGIGGINEKIESAKKVGATLFFAPVSNAAEIANVPAGIKVVTVATLAQAISYLENN</sequence>
<dbReference type="AlphaFoldDB" id="A0A6J6E8W9"/>
<dbReference type="InterPro" id="IPR008269">
    <property type="entry name" value="Lon_proteolytic"/>
</dbReference>
<evidence type="ECO:0000313" key="2">
    <source>
        <dbReference type="EMBL" id="CAB4570763.1"/>
    </source>
</evidence>
<protein>
    <submittedName>
        <fullName evidence="2">Unannotated protein</fullName>
    </submittedName>
</protein>
<gene>
    <name evidence="2" type="ORF">UFOPK1643_00759</name>
</gene>
<dbReference type="PANTHER" id="PTHR10046">
    <property type="entry name" value="ATP DEPENDENT LON PROTEASE FAMILY MEMBER"/>
    <property type="match status" value="1"/>
</dbReference>
<dbReference type="EMBL" id="CAEZTK010000053">
    <property type="protein sequence ID" value="CAB4570763.1"/>
    <property type="molecule type" value="Genomic_DNA"/>
</dbReference>
<proteinExistence type="predicted"/>
<dbReference type="InterPro" id="IPR014721">
    <property type="entry name" value="Ribsml_uS5_D2-typ_fold_subgr"/>
</dbReference>
<name>A0A6J6E8W9_9ZZZZ</name>
<dbReference type="GO" id="GO:0006508">
    <property type="term" value="P:proteolysis"/>
    <property type="evidence" value="ECO:0007669"/>
    <property type="project" value="InterPro"/>
</dbReference>
<dbReference type="Pfam" id="PF05362">
    <property type="entry name" value="Lon_C"/>
    <property type="match status" value="1"/>
</dbReference>
<dbReference type="PROSITE" id="PS51786">
    <property type="entry name" value="LON_PROTEOLYTIC"/>
    <property type="match status" value="1"/>
</dbReference>
<dbReference type="InterPro" id="IPR027065">
    <property type="entry name" value="Lon_Prtase"/>
</dbReference>
<dbReference type="InterPro" id="IPR020568">
    <property type="entry name" value="Ribosomal_Su5_D2-typ_SF"/>
</dbReference>
<dbReference type="GO" id="GO:0004176">
    <property type="term" value="F:ATP-dependent peptidase activity"/>
    <property type="evidence" value="ECO:0007669"/>
    <property type="project" value="InterPro"/>
</dbReference>
<reference evidence="2" key="1">
    <citation type="submission" date="2020-05" db="EMBL/GenBank/DDBJ databases">
        <authorList>
            <person name="Chiriac C."/>
            <person name="Salcher M."/>
            <person name="Ghai R."/>
            <person name="Kavagutti S V."/>
        </authorList>
    </citation>
    <scope>NUCLEOTIDE SEQUENCE</scope>
</reference>
<organism evidence="2">
    <name type="scientific">freshwater metagenome</name>
    <dbReference type="NCBI Taxonomy" id="449393"/>
    <lineage>
        <taxon>unclassified sequences</taxon>
        <taxon>metagenomes</taxon>
        <taxon>ecological metagenomes</taxon>
    </lineage>
</organism>
<dbReference type="GO" id="GO:0004252">
    <property type="term" value="F:serine-type endopeptidase activity"/>
    <property type="evidence" value="ECO:0007669"/>
    <property type="project" value="InterPro"/>
</dbReference>
<dbReference type="Gene3D" id="3.30.230.10">
    <property type="match status" value="1"/>
</dbReference>